<gene>
    <name evidence="1" type="ORF">A3B19_03955</name>
</gene>
<evidence type="ECO:0008006" key="3">
    <source>
        <dbReference type="Google" id="ProtNLM"/>
    </source>
</evidence>
<accession>A0A1F5XHF1</accession>
<reference evidence="1 2" key="1">
    <citation type="journal article" date="2016" name="Nat. Commun.">
        <title>Thousands of microbial genomes shed light on interconnected biogeochemical processes in an aquifer system.</title>
        <authorList>
            <person name="Anantharaman K."/>
            <person name="Brown C.T."/>
            <person name="Hug L.A."/>
            <person name="Sharon I."/>
            <person name="Castelle C.J."/>
            <person name="Probst A.J."/>
            <person name="Thomas B.C."/>
            <person name="Singh A."/>
            <person name="Wilkins M.J."/>
            <person name="Karaoz U."/>
            <person name="Brodie E.L."/>
            <person name="Williams K.H."/>
            <person name="Hubbard S.S."/>
            <person name="Banfield J.F."/>
        </authorList>
    </citation>
    <scope>NUCLEOTIDE SEQUENCE [LARGE SCALE GENOMIC DNA]</scope>
</reference>
<dbReference type="PANTHER" id="PTHR11669">
    <property type="entry name" value="REPLICATION FACTOR C / DNA POLYMERASE III GAMMA-TAU SUBUNIT"/>
    <property type="match status" value="1"/>
</dbReference>
<organism evidence="1 2">
    <name type="scientific">Candidatus Giovannonibacteria bacterium RIFCSPLOWO2_01_FULL_46_32</name>
    <dbReference type="NCBI Taxonomy" id="1798353"/>
    <lineage>
        <taxon>Bacteria</taxon>
        <taxon>Candidatus Giovannoniibacteriota</taxon>
    </lineage>
</organism>
<evidence type="ECO:0000313" key="2">
    <source>
        <dbReference type="Proteomes" id="UP000177346"/>
    </source>
</evidence>
<name>A0A1F5XHF1_9BACT</name>
<dbReference type="InterPro" id="IPR050238">
    <property type="entry name" value="DNA_Rep/Repair_Clamp_Loader"/>
</dbReference>
<dbReference type="Gene3D" id="3.40.50.300">
    <property type="entry name" value="P-loop containing nucleotide triphosphate hydrolases"/>
    <property type="match status" value="1"/>
</dbReference>
<dbReference type="EMBL" id="MFIF01000006">
    <property type="protein sequence ID" value="OGF87343.1"/>
    <property type="molecule type" value="Genomic_DNA"/>
</dbReference>
<dbReference type="InterPro" id="IPR027417">
    <property type="entry name" value="P-loop_NTPase"/>
</dbReference>
<evidence type="ECO:0000313" key="1">
    <source>
        <dbReference type="EMBL" id="OGF87343.1"/>
    </source>
</evidence>
<dbReference type="PANTHER" id="PTHR11669:SF8">
    <property type="entry name" value="DNA POLYMERASE III SUBUNIT DELTA"/>
    <property type="match status" value="1"/>
</dbReference>
<dbReference type="SUPFAM" id="SSF52540">
    <property type="entry name" value="P-loop containing nucleoside triphosphate hydrolases"/>
    <property type="match status" value="1"/>
</dbReference>
<dbReference type="GO" id="GO:0006261">
    <property type="term" value="P:DNA-templated DNA replication"/>
    <property type="evidence" value="ECO:0007669"/>
    <property type="project" value="TreeGrafter"/>
</dbReference>
<dbReference type="Proteomes" id="UP000177346">
    <property type="component" value="Unassembled WGS sequence"/>
</dbReference>
<comment type="caution">
    <text evidence="1">The sequence shown here is derived from an EMBL/GenBank/DDBJ whole genome shotgun (WGS) entry which is preliminary data.</text>
</comment>
<sequence>MIWSHAYLFYGNDERAKDEAINFLLGRFLGERAEKSPDFFRIESAPITIEDVRSLKSMASQSPIAGAKNVFLVKEIENLSREAAPAMLKILEEPPAGSIIIATTKNTRAIPPTIKSRFSAFRFFSKSASREPGGGDEFELKLKKSLWGKEAAMRAGLSQDNILKLEKALRAYALSADPTANKRLIEEYLNILG</sequence>
<proteinExistence type="predicted"/>
<protein>
    <recommendedName>
        <fullName evidence="3">DNA polymerase III subunit delta</fullName>
    </recommendedName>
</protein>
<dbReference type="AlphaFoldDB" id="A0A1F5XHF1"/>
<dbReference type="Pfam" id="PF13177">
    <property type="entry name" value="DNA_pol3_delta2"/>
    <property type="match status" value="1"/>
</dbReference>